<reference evidence="1" key="1">
    <citation type="submission" date="2023-03" db="EMBL/GenBank/DDBJ databases">
        <authorList>
            <person name="Steffen K."/>
            <person name="Cardenas P."/>
        </authorList>
    </citation>
    <scope>NUCLEOTIDE SEQUENCE</scope>
</reference>
<dbReference type="EMBL" id="CASHTH010000247">
    <property type="protein sequence ID" value="CAI7995452.1"/>
    <property type="molecule type" value="Genomic_DNA"/>
</dbReference>
<evidence type="ECO:0000313" key="2">
    <source>
        <dbReference type="Proteomes" id="UP001174909"/>
    </source>
</evidence>
<proteinExistence type="predicted"/>
<protein>
    <submittedName>
        <fullName evidence="1">Uncharacterized protein</fullName>
    </submittedName>
</protein>
<dbReference type="AlphaFoldDB" id="A0AA35QYH5"/>
<keyword evidence="2" id="KW-1185">Reference proteome</keyword>
<evidence type="ECO:0000313" key="1">
    <source>
        <dbReference type="EMBL" id="CAI7995452.1"/>
    </source>
</evidence>
<dbReference type="Proteomes" id="UP001174909">
    <property type="component" value="Unassembled WGS sequence"/>
</dbReference>
<gene>
    <name evidence="1" type="ORF">GBAR_LOCUS1692</name>
</gene>
<comment type="caution">
    <text evidence="1">The sequence shown here is derived from an EMBL/GenBank/DDBJ whole genome shotgun (WGS) entry which is preliminary data.</text>
</comment>
<name>A0AA35QYH5_GEOBA</name>
<sequence length="177" mass="19680">MLRGAQVSGLVESNLGYSILIRYAVSEGGDSLLDSEEERDVIPDVAALPVHQSPPVEKETPTTESFPLSPVSLSPLLPDNLLSRCRDESGRPKVIRLDRRKKFRCIPDSLPGAPLPKRKKPLTLRPRKITSKACCYSLSLCVLNYVCAQSLLCCWRLERDGWLTPSLTADKHLWPTA</sequence>
<accession>A0AA35QYH5</accession>
<organism evidence="1 2">
    <name type="scientific">Geodia barretti</name>
    <name type="common">Barrett's horny sponge</name>
    <dbReference type="NCBI Taxonomy" id="519541"/>
    <lineage>
        <taxon>Eukaryota</taxon>
        <taxon>Metazoa</taxon>
        <taxon>Porifera</taxon>
        <taxon>Demospongiae</taxon>
        <taxon>Heteroscleromorpha</taxon>
        <taxon>Tetractinellida</taxon>
        <taxon>Astrophorina</taxon>
        <taxon>Geodiidae</taxon>
        <taxon>Geodia</taxon>
    </lineage>
</organism>